<dbReference type="SUPFAM" id="SSF47413">
    <property type="entry name" value="lambda repressor-like DNA-binding domains"/>
    <property type="match status" value="1"/>
</dbReference>
<dbReference type="SMART" id="SM00530">
    <property type="entry name" value="HTH_XRE"/>
    <property type="match status" value="1"/>
</dbReference>
<organism evidence="3 4">
    <name type="scientific">Photobacterium iliopiscarium</name>
    <dbReference type="NCBI Taxonomy" id="56192"/>
    <lineage>
        <taxon>Bacteria</taxon>
        <taxon>Pseudomonadati</taxon>
        <taxon>Pseudomonadota</taxon>
        <taxon>Gammaproteobacteria</taxon>
        <taxon>Vibrionales</taxon>
        <taxon>Vibrionaceae</taxon>
        <taxon>Photobacterium</taxon>
    </lineage>
</organism>
<feature type="domain" description="HTH cro/C1-type" evidence="2">
    <location>
        <begin position="11"/>
        <end position="65"/>
    </location>
</feature>
<accession>A0ABX5GMA2</accession>
<dbReference type="Proteomes" id="UP000241190">
    <property type="component" value="Unassembled WGS sequence"/>
</dbReference>
<gene>
    <name evidence="3" type="ORF">C9J52_19790</name>
</gene>
<protein>
    <submittedName>
        <fullName evidence="3">XRE family transcriptional regulator</fullName>
    </submittedName>
</protein>
<keyword evidence="4" id="KW-1185">Reference proteome</keyword>
<dbReference type="InterPro" id="IPR001387">
    <property type="entry name" value="Cro/C1-type_HTH"/>
</dbReference>
<sequence>MTIGNNKLLVLSEYRKNRNLTQLELAEILGIDQSMISFLENGRRRLDPTKVKQVSLLTGIPKHELRPDLFENDTNIGKKNENHTKNS</sequence>
<dbReference type="InterPro" id="IPR010982">
    <property type="entry name" value="Lambda_DNA-bd_dom_sf"/>
</dbReference>
<dbReference type="RefSeq" id="WP_045038770.1">
    <property type="nucleotide sequence ID" value="NZ_JZSR01000059.1"/>
</dbReference>
<feature type="region of interest" description="Disordered" evidence="1">
    <location>
        <begin position="68"/>
        <end position="87"/>
    </location>
</feature>
<name>A0ABX5GMA2_9GAMM</name>
<comment type="caution">
    <text evidence="3">The sequence shown here is derived from an EMBL/GenBank/DDBJ whole genome shotgun (WGS) entry which is preliminary data.</text>
</comment>
<dbReference type="CDD" id="cd00093">
    <property type="entry name" value="HTH_XRE"/>
    <property type="match status" value="1"/>
</dbReference>
<evidence type="ECO:0000256" key="1">
    <source>
        <dbReference type="SAM" id="MobiDB-lite"/>
    </source>
</evidence>
<dbReference type="EMBL" id="PYOP01000059">
    <property type="protein sequence ID" value="PSW90475.1"/>
    <property type="molecule type" value="Genomic_DNA"/>
</dbReference>
<evidence type="ECO:0000259" key="2">
    <source>
        <dbReference type="PROSITE" id="PS50943"/>
    </source>
</evidence>
<evidence type="ECO:0000313" key="3">
    <source>
        <dbReference type="EMBL" id="PSW90475.1"/>
    </source>
</evidence>
<reference evidence="3 4" key="1">
    <citation type="submission" date="2018-03" db="EMBL/GenBank/DDBJ databases">
        <title>Whole genome sequencing of Histamine producing bacteria.</title>
        <authorList>
            <person name="Butler K."/>
        </authorList>
    </citation>
    <scope>NUCLEOTIDE SEQUENCE [LARGE SCALE GENOMIC DNA]</scope>
    <source>
        <strain evidence="3 4">ATCC 51761</strain>
    </source>
</reference>
<feature type="compositionally biased region" description="Basic and acidic residues" evidence="1">
    <location>
        <begin position="76"/>
        <end position="87"/>
    </location>
</feature>
<dbReference type="Pfam" id="PF01381">
    <property type="entry name" value="HTH_3"/>
    <property type="match status" value="1"/>
</dbReference>
<dbReference type="Gene3D" id="1.10.260.40">
    <property type="entry name" value="lambda repressor-like DNA-binding domains"/>
    <property type="match status" value="1"/>
</dbReference>
<evidence type="ECO:0000313" key="4">
    <source>
        <dbReference type="Proteomes" id="UP000241190"/>
    </source>
</evidence>
<dbReference type="PROSITE" id="PS50943">
    <property type="entry name" value="HTH_CROC1"/>
    <property type="match status" value="1"/>
</dbReference>
<proteinExistence type="predicted"/>